<dbReference type="Proteomes" id="UP000037594">
    <property type="component" value="Unassembled WGS sequence"/>
</dbReference>
<dbReference type="PATRIC" id="fig|451644.5.peg.4734"/>
<organism evidence="1 2">
    <name type="scientific">Mycolicibacterium conceptionense</name>
    <dbReference type="NCBI Taxonomy" id="451644"/>
    <lineage>
        <taxon>Bacteria</taxon>
        <taxon>Bacillati</taxon>
        <taxon>Actinomycetota</taxon>
        <taxon>Actinomycetes</taxon>
        <taxon>Mycobacteriales</taxon>
        <taxon>Mycobacteriaceae</taxon>
        <taxon>Mycolicibacterium</taxon>
    </lineage>
</organism>
<reference evidence="1 2" key="1">
    <citation type="submission" date="2015-06" db="EMBL/GenBank/DDBJ databases">
        <title>Genome sequence of Mycobacterium conceptionense strain MLE.</title>
        <authorList>
            <person name="Greninger A.L."/>
            <person name="Cunningham G."/>
            <person name="Chiu C.Y."/>
            <person name="Miller S."/>
        </authorList>
    </citation>
    <scope>NUCLEOTIDE SEQUENCE [LARGE SCALE GENOMIC DNA]</scope>
    <source>
        <strain evidence="1 2">MLE</strain>
    </source>
</reference>
<evidence type="ECO:0000313" key="1">
    <source>
        <dbReference type="EMBL" id="KMV15950.1"/>
    </source>
</evidence>
<proteinExistence type="predicted"/>
<dbReference type="RefSeq" id="WP_048896210.1">
    <property type="nucleotide sequence ID" value="NZ_LFOD01000025.1"/>
</dbReference>
<dbReference type="EMBL" id="LFOD01000025">
    <property type="protein sequence ID" value="KMV15950.1"/>
    <property type="molecule type" value="Genomic_DNA"/>
</dbReference>
<evidence type="ECO:0000313" key="2">
    <source>
        <dbReference type="Proteomes" id="UP000037594"/>
    </source>
</evidence>
<protein>
    <submittedName>
        <fullName evidence="1">Uncharacterized protein</fullName>
    </submittedName>
</protein>
<dbReference type="OrthoDB" id="163953at2"/>
<accession>A0A0J8U681</accession>
<comment type="caution">
    <text evidence="1">The sequence shown here is derived from an EMBL/GenBank/DDBJ whole genome shotgun (WGS) entry which is preliminary data.</text>
</comment>
<gene>
    <name evidence="1" type="ORF">ACT17_22925</name>
</gene>
<name>A0A0J8U681_9MYCO</name>
<sequence length="190" mass="21681">MTATVETTTETVVYSPREKMLYVEENRELGIPAHWEADARDLDMAKLFATMMLPHEYGRPTQDLDFRKRPDGTWAAEFTRRVGPFPTDSEFADCHFCGTGRNYRHAEKCHYAHLNPPKSTSKLHVWVNITGGEVYCAEHAGATLSSAIEGSPRKRRFELWNGVWKKQQVDHADGVYCESKNCKTRPEADS</sequence>
<dbReference type="AlphaFoldDB" id="A0A0J8U681"/>